<evidence type="ECO:0000313" key="1">
    <source>
        <dbReference type="EMBL" id="PRQ51036.1"/>
    </source>
</evidence>
<dbReference type="InterPro" id="IPR012337">
    <property type="entry name" value="RNaseH-like_sf"/>
</dbReference>
<sequence length="81" mass="8660">MPQTHSRLKLNEDGACDVPWGRVGIGAVVRDGEGKLKAALLYSSTSGISPHATEALAALYGMRGKHPFGCSNHNEARRTNK</sequence>
<dbReference type="AlphaFoldDB" id="A0A2P6RX93"/>
<gene>
    <name evidence="1" type="ORF">RchiOBHm_Chr2g0139871</name>
</gene>
<protein>
    <submittedName>
        <fullName evidence="1">Putative ribonuclease H-like domain-containing protein</fullName>
    </submittedName>
</protein>
<dbReference type="Gramene" id="PRQ51036">
    <property type="protein sequence ID" value="PRQ51036"/>
    <property type="gene ID" value="RchiOBHm_Chr2g0139871"/>
</dbReference>
<reference evidence="1 2" key="1">
    <citation type="journal article" date="2018" name="Nat. Genet.">
        <title>The Rosa genome provides new insights in the design of modern roses.</title>
        <authorList>
            <person name="Bendahmane M."/>
        </authorList>
    </citation>
    <scope>NUCLEOTIDE SEQUENCE [LARGE SCALE GENOMIC DNA]</scope>
    <source>
        <strain evidence="2">cv. Old Blush</strain>
    </source>
</reference>
<organism evidence="1 2">
    <name type="scientific">Rosa chinensis</name>
    <name type="common">China rose</name>
    <dbReference type="NCBI Taxonomy" id="74649"/>
    <lineage>
        <taxon>Eukaryota</taxon>
        <taxon>Viridiplantae</taxon>
        <taxon>Streptophyta</taxon>
        <taxon>Embryophyta</taxon>
        <taxon>Tracheophyta</taxon>
        <taxon>Spermatophyta</taxon>
        <taxon>Magnoliopsida</taxon>
        <taxon>eudicotyledons</taxon>
        <taxon>Gunneridae</taxon>
        <taxon>Pentapetalae</taxon>
        <taxon>rosids</taxon>
        <taxon>fabids</taxon>
        <taxon>Rosales</taxon>
        <taxon>Rosaceae</taxon>
        <taxon>Rosoideae</taxon>
        <taxon>Rosoideae incertae sedis</taxon>
        <taxon>Rosa</taxon>
    </lineage>
</organism>
<name>A0A2P6RX93_ROSCH</name>
<dbReference type="SUPFAM" id="SSF53098">
    <property type="entry name" value="Ribonuclease H-like"/>
    <property type="match status" value="1"/>
</dbReference>
<dbReference type="Proteomes" id="UP000238479">
    <property type="component" value="Chromosome 2"/>
</dbReference>
<evidence type="ECO:0000313" key="2">
    <source>
        <dbReference type="Proteomes" id="UP000238479"/>
    </source>
</evidence>
<proteinExistence type="predicted"/>
<accession>A0A2P6RX93</accession>
<keyword evidence="2" id="KW-1185">Reference proteome</keyword>
<comment type="caution">
    <text evidence="1">The sequence shown here is derived from an EMBL/GenBank/DDBJ whole genome shotgun (WGS) entry which is preliminary data.</text>
</comment>
<dbReference type="EMBL" id="PDCK01000040">
    <property type="protein sequence ID" value="PRQ51036.1"/>
    <property type="molecule type" value="Genomic_DNA"/>
</dbReference>